<dbReference type="PROSITE" id="PS00211">
    <property type="entry name" value="ABC_TRANSPORTER_1"/>
    <property type="match status" value="1"/>
</dbReference>
<dbReference type="CDD" id="cd03228">
    <property type="entry name" value="ABCC_MRP_Like"/>
    <property type="match status" value="1"/>
</dbReference>
<keyword evidence="6" id="KW-1185">Reference proteome</keyword>
<keyword evidence="5" id="KW-0378">Hydrolase</keyword>
<keyword evidence="2" id="KW-0067">ATP-binding</keyword>
<dbReference type="InterPro" id="IPR039421">
    <property type="entry name" value="Type_1_exporter"/>
</dbReference>
<dbReference type="PROSITE" id="PS50893">
    <property type="entry name" value="ABC_TRANSPORTER_2"/>
    <property type="match status" value="1"/>
</dbReference>
<feature type="domain" description="ABC transporter" evidence="4">
    <location>
        <begin position="446"/>
        <end position="742"/>
    </location>
</feature>
<dbReference type="InterPro" id="IPR003439">
    <property type="entry name" value="ABC_transporter-like_ATP-bd"/>
</dbReference>
<accession>A0AA38H3G7</accession>
<evidence type="ECO:0000256" key="1">
    <source>
        <dbReference type="ARBA" id="ARBA00022741"/>
    </source>
</evidence>
<organism evidence="5 6">
    <name type="scientific">Dioszegia hungarica</name>
    <dbReference type="NCBI Taxonomy" id="4972"/>
    <lineage>
        <taxon>Eukaryota</taxon>
        <taxon>Fungi</taxon>
        <taxon>Dikarya</taxon>
        <taxon>Basidiomycota</taxon>
        <taxon>Agaricomycotina</taxon>
        <taxon>Tremellomycetes</taxon>
        <taxon>Tremellales</taxon>
        <taxon>Bulleribasidiaceae</taxon>
        <taxon>Dioszegia</taxon>
    </lineage>
</organism>
<dbReference type="SUPFAM" id="SSF52540">
    <property type="entry name" value="P-loop containing nucleoside triphosphate hydrolases"/>
    <property type="match status" value="1"/>
</dbReference>
<proteinExistence type="predicted"/>
<evidence type="ECO:0000256" key="2">
    <source>
        <dbReference type="ARBA" id="ARBA00022840"/>
    </source>
</evidence>
<evidence type="ECO:0000313" key="5">
    <source>
        <dbReference type="EMBL" id="KAI9633140.1"/>
    </source>
</evidence>
<dbReference type="SMART" id="SM00382">
    <property type="entry name" value="AAA"/>
    <property type="match status" value="1"/>
</dbReference>
<dbReference type="GeneID" id="77729654"/>
<dbReference type="InterPro" id="IPR003593">
    <property type="entry name" value="AAA+_ATPase"/>
</dbReference>
<dbReference type="PANTHER" id="PTHR24221:SF646">
    <property type="entry name" value="HAEMOLYSIN SECRETION ATP-BINDING PROTEIN"/>
    <property type="match status" value="1"/>
</dbReference>
<feature type="region of interest" description="Disordered" evidence="3">
    <location>
        <begin position="13"/>
        <end position="43"/>
    </location>
</feature>
<evidence type="ECO:0000259" key="4">
    <source>
        <dbReference type="PROSITE" id="PS50893"/>
    </source>
</evidence>
<dbReference type="GO" id="GO:0016887">
    <property type="term" value="F:ATP hydrolysis activity"/>
    <property type="evidence" value="ECO:0007669"/>
    <property type="project" value="InterPro"/>
</dbReference>
<dbReference type="Proteomes" id="UP001164286">
    <property type="component" value="Unassembled WGS sequence"/>
</dbReference>
<sequence>MATIPDALGLRRRITNSGHERLEPPQGPAHESPGNAEGSPRRSQTAELWLQSRLVSANPPVHLPAGDDRAFTFANVRIAAQLVYLSVPRLLNIILGGKELRMAIYVLGIISHGILPTVKIWSTSRLLDLVQASFVSGGMVDRGEVIRVAALATLMAVGDDVLRFLLRNNSTVVQLHLDTVLQRAYLATQLSLSIPSLSGPFISALTGEASIFVGWETRTVQNSDGTSSQRGFSGPSDALDFVSHLLINLVLMVSQVYLVHRTLTSKAALGAGWSSYLLIFLAITPALLHTVGRLARPDDKSQWRRYYRQARDAEKDVRKLGSSGGYKQEVVLFGLKDWILARWDRARSAIEEGKITSDRQSKGYDITLSVIEEGIQMGFYTAEALLNTIRRLSDTSKQVYRLIFLIAAYVEAIDLPLQGHIIHSSQPHSSEFIDYETQRVHGGMGLIARDLTFRYPKADKDVIHDINLIIPPGTTLAIVGVNGGGKTTLVEALMGLYNHQGSVLLNDLPIASYDPTTLHRRMSCLFQDFCKYSFTLRENVGIGNVDKMEDDEELKEAIELGDAAGGDDIQFKPANKPQVAPKGSWEKLAARLGGVFARTKTPGGTTIPLANRDDPNPEDVPLSAIPAEAPQAQGQLASLSGGQWRRLGLARASMRASEADLIVFDEPSASLDPQAEAQLFDRIHALSHQNGRRCTTIFTSHRFSTVKRADQIAVVEDGTILECGSHTELMAKEGRYAELYNLQKAGFED</sequence>
<dbReference type="AlphaFoldDB" id="A0AA38H3G7"/>
<protein>
    <submittedName>
        <fullName evidence="5">P-loop containing nucleoside triphosphate hydrolase protein</fullName>
    </submittedName>
</protein>
<dbReference type="EMBL" id="JAKWFO010000011">
    <property type="protein sequence ID" value="KAI9633140.1"/>
    <property type="molecule type" value="Genomic_DNA"/>
</dbReference>
<dbReference type="Gene3D" id="3.40.50.300">
    <property type="entry name" value="P-loop containing nucleotide triphosphate hydrolases"/>
    <property type="match status" value="1"/>
</dbReference>
<comment type="caution">
    <text evidence="5">The sequence shown here is derived from an EMBL/GenBank/DDBJ whole genome shotgun (WGS) entry which is preliminary data.</text>
</comment>
<reference evidence="5" key="1">
    <citation type="journal article" date="2022" name="G3 (Bethesda)">
        <title>High quality genome of the basidiomycete yeast Dioszegia hungarica PDD-24b-2 isolated from cloud water.</title>
        <authorList>
            <person name="Jarrige D."/>
            <person name="Haridas S."/>
            <person name="Bleykasten-Grosshans C."/>
            <person name="Joly M."/>
            <person name="Nadalig T."/>
            <person name="Sancelme M."/>
            <person name="Vuilleumier S."/>
            <person name="Grigoriev I.V."/>
            <person name="Amato P."/>
            <person name="Bringel F."/>
        </authorList>
    </citation>
    <scope>NUCLEOTIDE SEQUENCE</scope>
    <source>
        <strain evidence="5">PDD-24b-2</strain>
    </source>
</reference>
<name>A0AA38H3G7_9TREE</name>
<dbReference type="GO" id="GO:0005524">
    <property type="term" value="F:ATP binding"/>
    <property type="evidence" value="ECO:0007669"/>
    <property type="project" value="UniProtKB-KW"/>
</dbReference>
<dbReference type="Pfam" id="PF00005">
    <property type="entry name" value="ABC_tran"/>
    <property type="match status" value="1"/>
</dbReference>
<evidence type="ECO:0000313" key="6">
    <source>
        <dbReference type="Proteomes" id="UP001164286"/>
    </source>
</evidence>
<gene>
    <name evidence="5" type="ORF">MKK02DRAFT_39118</name>
</gene>
<dbReference type="InterPro" id="IPR027417">
    <property type="entry name" value="P-loop_NTPase"/>
</dbReference>
<evidence type="ECO:0000256" key="3">
    <source>
        <dbReference type="SAM" id="MobiDB-lite"/>
    </source>
</evidence>
<dbReference type="InterPro" id="IPR017871">
    <property type="entry name" value="ABC_transporter-like_CS"/>
</dbReference>
<dbReference type="GO" id="GO:0034040">
    <property type="term" value="F:ATPase-coupled lipid transmembrane transporter activity"/>
    <property type="evidence" value="ECO:0007669"/>
    <property type="project" value="TreeGrafter"/>
</dbReference>
<keyword evidence="1" id="KW-0547">Nucleotide-binding</keyword>
<dbReference type="PANTHER" id="PTHR24221">
    <property type="entry name" value="ATP-BINDING CASSETTE SUB-FAMILY B"/>
    <property type="match status" value="1"/>
</dbReference>
<dbReference type="RefSeq" id="XP_052942917.1">
    <property type="nucleotide sequence ID" value="XM_053090449.1"/>
</dbReference>